<sequence>MLRHGTGDNLTSTPLHSNNANHKHNACFLTRPAPLTFPFSLVSLSRYTACFRTIHLLLASTTTSTQFFFSLFAQLITHTNDDNDFIIISIIIVLRKRHEKRVNKISYKQKKTKTCESAVTTNSLIC</sequence>
<accession>A0A811U606</accession>
<organism evidence="1 2">
    <name type="scientific">Ceratitis capitata</name>
    <name type="common">Mediterranean fruit fly</name>
    <name type="synonym">Tephritis capitata</name>
    <dbReference type="NCBI Taxonomy" id="7213"/>
    <lineage>
        <taxon>Eukaryota</taxon>
        <taxon>Metazoa</taxon>
        <taxon>Ecdysozoa</taxon>
        <taxon>Arthropoda</taxon>
        <taxon>Hexapoda</taxon>
        <taxon>Insecta</taxon>
        <taxon>Pterygota</taxon>
        <taxon>Neoptera</taxon>
        <taxon>Endopterygota</taxon>
        <taxon>Diptera</taxon>
        <taxon>Brachycera</taxon>
        <taxon>Muscomorpha</taxon>
        <taxon>Tephritoidea</taxon>
        <taxon>Tephritidae</taxon>
        <taxon>Ceratitis</taxon>
        <taxon>Ceratitis</taxon>
    </lineage>
</organism>
<dbReference type="Proteomes" id="UP000606786">
    <property type="component" value="Unassembled WGS sequence"/>
</dbReference>
<proteinExistence type="predicted"/>
<protein>
    <submittedName>
        <fullName evidence="1">(Mediterranean fruit fly) hypothetical protein</fullName>
    </submittedName>
</protein>
<name>A0A811U606_CERCA</name>
<evidence type="ECO:0000313" key="1">
    <source>
        <dbReference type="EMBL" id="CAD6993427.1"/>
    </source>
</evidence>
<dbReference type="AlphaFoldDB" id="A0A811U606"/>
<keyword evidence="2" id="KW-1185">Reference proteome</keyword>
<evidence type="ECO:0000313" key="2">
    <source>
        <dbReference type="Proteomes" id="UP000606786"/>
    </source>
</evidence>
<reference evidence="1" key="1">
    <citation type="submission" date="2020-11" db="EMBL/GenBank/DDBJ databases">
        <authorList>
            <person name="Whitehead M."/>
        </authorList>
    </citation>
    <scope>NUCLEOTIDE SEQUENCE</scope>
    <source>
        <strain evidence="1">EGII</strain>
    </source>
</reference>
<gene>
    <name evidence="1" type="ORF">CCAP1982_LOCUS2242</name>
</gene>
<comment type="caution">
    <text evidence="1">The sequence shown here is derived from an EMBL/GenBank/DDBJ whole genome shotgun (WGS) entry which is preliminary data.</text>
</comment>
<dbReference type="EMBL" id="CAJHJT010000001">
    <property type="protein sequence ID" value="CAD6993427.1"/>
    <property type="molecule type" value="Genomic_DNA"/>
</dbReference>